<organism evidence="1 2">
    <name type="scientific">Catharanthus roseus</name>
    <name type="common">Madagascar periwinkle</name>
    <name type="synonym">Vinca rosea</name>
    <dbReference type="NCBI Taxonomy" id="4058"/>
    <lineage>
        <taxon>Eukaryota</taxon>
        <taxon>Viridiplantae</taxon>
        <taxon>Streptophyta</taxon>
        <taxon>Embryophyta</taxon>
        <taxon>Tracheophyta</taxon>
        <taxon>Spermatophyta</taxon>
        <taxon>Magnoliopsida</taxon>
        <taxon>eudicotyledons</taxon>
        <taxon>Gunneridae</taxon>
        <taxon>Pentapetalae</taxon>
        <taxon>asterids</taxon>
        <taxon>lamiids</taxon>
        <taxon>Gentianales</taxon>
        <taxon>Apocynaceae</taxon>
        <taxon>Rauvolfioideae</taxon>
        <taxon>Vinceae</taxon>
        <taxon>Catharanthinae</taxon>
        <taxon>Catharanthus</taxon>
    </lineage>
</organism>
<proteinExistence type="predicted"/>
<evidence type="ECO:0000313" key="1">
    <source>
        <dbReference type="EMBL" id="KAI5682857.1"/>
    </source>
</evidence>
<dbReference type="EMBL" id="CM044701">
    <property type="protein sequence ID" value="KAI5682857.1"/>
    <property type="molecule type" value="Genomic_DNA"/>
</dbReference>
<protein>
    <submittedName>
        <fullName evidence="1">Uncharacterized protein</fullName>
    </submittedName>
</protein>
<keyword evidence="2" id="KW-1185">Reference proteome</keyword>
<comment type="caution">
    <text evidence="1">The sequence shown here is derived from an EMBL/GenBank/DDBJ whole genome shotgun (WGS) entry which is preliminary data.</text>
</comment>
<dbReference type="Proteomes" id="UP001060085">
    <property type="component" value="Linkage Group LG01"/>
</dbReference>
<sequence>MKRRSLCIFGEISSSQLEQVQITPLLAILGLAGRLTQFWLDKWGTRNGTWDIDALKAWLLARVINDLMNVSVRGEGQCERIWWKPSVKGVLDTKSTFNILCGFDKMDEPPEWKQLET</sequence>
<gene>
    <name evidence="1" type="ORF">M9H77_04085</name>
</gene>
<evidence type="ECO:0000313" key="2">
    <source>
        <dbReference type="Proteomes" id="UP001060085"/>
    </source>
</evidence>
<reference evidence="2" key="1">
    <citation type="journal article" date="2023" name="Nat. Plants">
        <title>Single-cell RNA sequencing provides a high-resolution roadmap for understanding the multicellular compartmentation of specialized metabolism.</title>
        <authorList>
            <person name="Sun S."/>
            <person name="Shen X."/>
            <person name="Li Y."/>
            <person name="Li Y."/>
            <person name="Wang S."/>
            <person name="Li R."/>
            <person name="Zhang H."/>
            <person name="Shen G."/>
            <person name="Guo B."/>
            <person name="Wei J."/>
            <person name="Xu J."/>
            <person name="St-Pierre B."/>
            <person name="Chen S."/>
            <person name="Sun C."/>
        </authorList>
    </citation>
    <scope>NUCLEOTIDE SEQUENCE [LARGE SCALE GENOMIC DNA]</scope>
</reference>
<name>A0ACC0CDD4_CATRO</name>
<accession>A0ACC0CDD4</accession>